<accession>A0ABV4NUI0</accession>
<dbReference type="Pfam" id="PF01297">
    <property type="entry name" value="ZnuA"/>
    <property type="match status" value="1"/>
</dbReference>
<feature type="chain" id="PRO_5046475983" description="High-affinity zinc uptake system protein ZnuA" evidence="6">
    <location>
        <begin position="26"/>
        <end position="301"/>
    </location>
</feature>
<keyword evidence="8" id="KW-1185">Reference proteome</keyword>
<dbReference type="SUPFAM" id="SSF53807">
    <property type="entry name" value="Helical backbone' metal receptor"/>
    <property type="match status" value="1"/>
</dbReference>
<keyword evidence="5" id="KW-0864">Zinc transport</keyword>
<evidence type="ECO:0000256" key="1">
    <source>
        <dbReference type="ARBA" id="ARBA00011028"/>
    </source>
</evidence>
<evidence type="ECO:0000256" key="6">
    <source>
        <dbReference type="SAM" id="SignalP"/>
    </source>
</evidence>
<evidence type="ECO:0000256" key="3">
    <source>
        <dbReference type="ARBA" id="ARBA00022448"/>
    </source>
</evidence>
<comment type="caution">
    <text evidence="7">The sequence shown here is derived from an EMBL/GenBank/DDBJ whole genome shotgun (WGS) entry which is preliminary data.</text>
</comment>
<name>A0ABV4NUI0_9GAMM</name>
<reference evidence="7 8" key="1">
    <citation type="submission" date="2024-08" db="EMBL/GenBank/DDBJ databases">
        <authorList>
            <person name="Ishaq N."/>
        </authorList>
    </citation>
    <scope>NUCLEOTIDE SEQUENCE [LARGE SCALE GENOMIC DNA]</scope>
    <source>
        <strain evidence="7 8">DSM 18651</strain>
    </source>
</reference>
<proteinExistence type="inferred from homology"/>
<feature type="signal peptide" evidence="6">
    <location>
        <begin position="1"/>
        <end position="25"/>
    </location>
</feature>
<dbReference type="PANTHER" id="PTHR42953:SF3">
    <property type="entry name" value="HIGH-AFFINITY ZINC UPTAKE SYSTEM PROTEIN ZNUA"/>
    <property type="match status" value="1"/>
</dbReference>
<dbReference type="EMBL" id="JBGMEK010000002">
    <property type="protein sequence ID" value="MFA0809631.1"/>
    <property type="molecule type" value="Genomic_DNA"/>
</dbReference>
<organism evidence="7 8">
    <name type="scientific">Microbulbifer epialgicus</name>
    <dbReference type="NCBI Taxonomy" id="393907"/>
    <lineage>
        <taxon>Bacteria</taxon>
        <taxon>Pseudomonadati</taxon>
        <taxon>Pseudomonadota</taxon>
        <taxon>Gammaproteobacteria</taxon>
        <taxon>Cellvibrionales</taxon>
        <taxon>Microbulbiferaceae</taxon>
        <taxon>Microbulbifer</taxon>
    </lineage>
</organism>
<dbReference type="PANTHER" id="PTHR42953">
    <property type="entry name" value="HIGH-AFFINITY ZINC UPTAKE SYSTEM PROTEIN ZNUA-RELATED"/>
    <property type="match status" value="1"/>
</dbReference>
<keyword evidence="5" id="KW-0406">Ion transport</keyword>
<dbReference type="Gene3D" id="3.40.50.1980">
    <property type="entry name" value="Nitrogenase molybdenum iron protein domain"/>
    <property type="match status" value="1"/>
</dbReference>
<dbReference type="InterPro" id="IPR006127">
    <property type="entry name" value="ZnuA-like"/>
</dbReference>
<dbReference type="Proteomes" id="UP001569428">
    <property type="component" value="Unassembled WGS sequence"/>
</dbReference>
<evidence type="ECO:0000313" key="8">
    <source>
        <dbReference type="Proteomes" id="UP001569428"/>
    </source>
</evidence>
<evidence type="ECO:0000256" key="2">
    <source>
        <dbReference type="ARBA" id="ARBA00015915"/>
    </source>
</evidence>
<dbReference type="RefSeq" id="WP_371837249.1">
    <property type="nucleotide sequence ID" value="NZ_JBGMEK010000002.1"/>
</dbReference>
<keyword evidence="5" id="KW-0862">Zinc</keyword>
<protein>
    <recommendedName>
        <fullName evidence="2">High-affinity zinc uptake system protein ZnuA</fullName>
    </recommendedName>
</protein>
<gene>
    <name evidence="7" type="ORF">ACCI49_01765</name>
</gene>
<sequence length="301" mass="32989">MFPMSPSIRVSFTSVLVILSLCLLACSKPQQPSGQAEVVVSVGPLALIAREITGEELPVRQLIKGADPHHYAPSVSERALLERSLLLVWLGPQMEGVLAKQASFLADERQLQLLSRDDYEYKGASVTDPHLWLRPRNAAIVAAQIAERLAELRPRQAELYRSRARDFSQSMANLQKVLDRALWGYRDVPIVVTHDAYGHFFGSAGVTTHALGDGSGGGYGARTMLDLSAMEQGCLFGEVPENDRDRQLAEHLGLKYAALDLLGEKLADNASYRDLIESLLTQARSCLSQIPDTGHGRASQE</sequence>
<keyword evidence="3" id="KW-0813">Transport</keyword>
<keyword evidence="4 6" id="KW-0732">Signal</keyword>
<dbReference type="InterPro" id="IPR050492">
    <property type="entry name" value="Bact_metal-bind_prot9"/>
</dbReference>
<comment type="similarity">
    <text evidence="1">Belongs to the bacterial solute-binding protein 9 family.</text>
</comment>
<evidence type="ECO:0000313" key="7">
    <source>
        <dbReference type="EMBL" id="MFA0809631.1"/>
    </source>
</evidence>
<evidence type="ECO:0000256" key="4">
    <source>
        <dbReference type="ARBA" id="ARBA00022729"/>
    </source>
</evidence>
<evidence type="ECO:0000256" key="5">
    <source>
        <dbReference type="ARBA" id="ARBA00022906"/>
    </source>
</evidence>